<feature type="transmembrane region" description="Helical" evidence="2">
    <location>
        <begin position="156"/>
        <end position="174"/>
    </location>
</feature>
<proteinExistence type="predicted"/>
<dbReference type="Proteomes" id="UP000266673">
    <property type="component" value="Unassembled WGS sequence"/>
</dbReference>
<keyword evidence="4" id="KW-1185">Reference proteome</keyword>
<accession>A0A397VDM2</accession>
<evidence type="ECO:0000313" key="4">
    <source>
        <dbReference type="Proteomes" id="UP000266673"/>
    </source>
</evidence>
<evidence type="ECO:0000256" key="2">
    <source>
        <dbReference type="SAM" id="Phobius"/>
    </source>
</evidence>
<keyword evidence="1" id="KW-0175">Coiled coil</keyword>
<keyword evidence="2" id="KW-0812">Transmembrane</keyword>
<comment type="caution">
    <text evidence="3">The sequence shown here is derived from an EMBL/GenBank/DDBJ whole genome shotgun (WGS) entry which is preliminary data.</text>
</comment>
<evidence type="ECO:0000313" key="3">
    <source>
        <dbReference type="EMBL" id="RIB20102.1"/>
    </source>
</evidence>
<name>A0A397VDM2_9GLOM</name>
<keyword evidence="2" id="KW-0472">Membrane</keyword>
<organism evidence="3 4">
    <name type="scientific">Gigaspora rosea</name>
    <dbReference type="NCBI Taxonomy" id="44941"/>
    <lineage>
        <taxon>Eukaryota</taxon>
        <taxon>Fungi</taxon>
        <taxon>Fungi incertae sedis</taxon>
        <taxon>Mucoromycota</taxon>
        <taxon>Glomeromycotina</taxon>
        <taxon>Glomeromycetes</taxon>
        <taxon>Diversisporales</taxon>
        <taxon>Gigasporaceae</taxon>
        <taxon>Gigaspora</taxon>
    </lineage>
</organism>
<reference evidence="3 4" key="1">
    <citation type="submission" date="2018-06" db="EMBL/GenBank/DDBJ databases">
        <title>Comparative genomics reveals the genomic features of Rhizophagus irregularis, R. cerebriforme, R. diaphanum and Gigaspora rosea, and their symbiotic lifestyle signature.</title>
        <authorList>
            <person name="Morin E."/>
            <person name="San Clemente H."/>
            <person name="Chen E.C.H."/>
            <person name="De La Providencia I."/>
            <person name="Hainaut M."/>
            <person name="Kuo A."/>
            <person name="Kohler A."/>
            <person name="Murat C."/>
            <person name="Tang N."/>
            <person name="Roy S."/>
            <person name="Loubradou J."/>
            <person name="Henrissat B."/>
            <person name="Grigoriev I.V."/>
            <person name="Corradi N."/>
            <person name="Roux C."/>
            <person name="Martin F.M."/>
        </authorList>
    </citation>
    <scope>NUCLEOTIDE SEQUENCE [LARGE SCALE GENOMIC DNA]</scope>
    <source>
        <strain evidence="3 4">DAOM 194757</strain>
    </source>
</reference>
<dbReference type="EMBL" id="QKWP01000436">
    <property type="protein sequence ID" value="RIB20102.1"/>
    <property type="molecule type" value="Genomic_DNA"/>
</dbReference>
<evidence type="ECO:0000256" key="1">
    <source>
        <dbReference type="SAM" id="Coils"/>
    </source>
</evidence>
<dbReference type="AlphaFoldDB" id="A0A397VDM2"/>
<gene>
    <name evidence="3" type="ORF">C2G38_2035522</name>
</gene>
<protein>
    <submittedName>
        <fullName evidence="3">Uncharacterized protein</fullName>
    </submittedName>
</protein>
<keyword evidence="2" id="KW-1133">Transmembrane helix</keyword>
<sequence length="180" mass="20799">MIRWNSTVVGVHTLFGKVGGEARYVYFRAVSLASALAVCEAGLLCLGERSTFGFTTIVVAPMTRTKKADSVPSQMARLQNRLINYQEQAQEINPPDVEALGKQVEAENGALRRRVGDVKRRRIEEAEELEEENRELEEENREWQRRMEEINKNRRIILQIIFVSILIFFVNKILKFFEIL</sequence>
<feature type="coiled-coil region" evidence="1">
    <location>
        <begin position="115"/>
        <end position="153"/>
    </location>
</feature>